<dbReference type="SUPFAM" id="SSF56112">
    <property type="entry name" value="Protein kinase-like (PK-like)"/>
    <property type="match status" value="1"/>
</dbReference>
<evidence type="ECO:0000256" key="1">
    <source>
        <dbReference type="ARBA" id="ARBA00011961"/>
    </source>
</evidence>
<dbReference type="RefSeq" id="XP_070866769.1">
    <property type="nucleotide sequence ID" value="XM_071009207.1"/>
</dbReference>
<proteinExistence type="predicted"/>
<dbReference type="InterPro" id="IPR011009">
    <property type="entry name" value="Kinase-like_dom_sf"/>
</dbReference>
<sequence>MQTGRNSFAPWVHREKKSLVAVLHPLMISSLALDSGFASYVETVKGQSPRFSSNMVTSPSPPPTGLLKIDPAILFDLPPIQDILNVTELPGSRWARLTRIHVLHADGTEQRYFLKISHGSHGLAALQGEHAATLAIHHLAPSFCPRPIAVGTLRFSPTSHFYLCQWHDFLPPGGPLPPPAIFCAQLARMHHGATSPNGKFGFHCTTYNGDLPQDNRWCDTWEELFVQQLRGVLAIREERAGGKDEELEALMPGLFGTVIPRLLRPLETRGRRLRPALVHGDLWCGNVGVVDGGDAAGMVFDPAAFWGHHEYEFGNWRPHRNRFDGRYFEAYHALVERSEPKEDYDDRNMLYGVRFNLNASALFPDNAEFLEMAIKDIRYLVNKFPYAYAE</sequence>
<dbReference type="PANTHER" id="PTHR12149:SF8">
    <property type="entry name" value="PROTEIN-RIBULOSAMINE 3-KINASE"/>
    <property type="match status" value="1"/>
</dbReference>
<accession>A0ABR4DCH1</accession>
<dbReference type="Pfam" id="PF03881">
    <property type="entry name" value="Fructosamin_kin"/>
    <property type="match status" value="1"/>
</dbReference>
<reference evidence="3 4" key="1">
    <citation type="journal article" date="2024" name="Commun. Biol.">
        <title>Comparative genomic analysis of thermophilic fungi reveals convergent evolutionary adaptations and gene losses.</title>
        <authorList>
            <person name="Steindorff A.S."/>
            <person name="Aguilar-Pontes M.V."/>
            <person name="Robinson A.J."/>
            <person name="Andreopoulos B."/>
            <person name="LaButti K."/>
            <person name="Kuo A."/>
            <person name="Mondo S."/>
            <person name="Riley R."/>
            <person name="Otillar R."/>
            <person name="Haridas S."/>
            <person name="Lipzen A."/>
            <person name="Grimwood J."/>
            <person name="Schmutz J."/>
            <person name="Clum A."/>
            <person name="Reid I.D."/>
            <person name="Moisan M.C."/>
            <person name="Butler G."/>
            <person name="Nguyen T.T.M."/>
            <person name="Dewar K."/>
            <person name="Conant G."/>
            <person name="Drula E."/>
            <person name="Henrissat B."/>
            <person name="Hansel C."/>
            <person name="Singer S."/>
            <person name="Hutchinson M.I."/>
            <person name="de Vries R.P."/>
            <person name="Natvig D.O."/>
            <person name="Powell A.J."/>
            <person name="Tsang A."/>
            <person name="Grigoriev I.V."/>
        </authorList>
    </citation>
    <scope>NUCLEOTIDE SEQUENCE [LARGE SCALE GENOMIC DNA]</scope>
    <source>
        <strain evidence="3 4">ATCC 22073</strain>
    </source>
</reference>
<dbReference type="Proteomes" id="UP001600064">
    <property type="component" value="Unassembled WGS sequence"/>
</dbReference>
<dbReference type="EC" id="2.7.1.172" evidence="1"/>
<evidence type="ECO:0000313" key="3">
    <source>
        <dbReference type="EMBL" id="KAL2268042.1"/>
    </source>
</evidence>
<dbReference type="EMBL" id="JAZGUE010000003">
    <property type="protein sequence ID" value="KAL2268042.1"/>
    <property type="molecule type" value="Genomic_DNA"/>
</dbReference>
<evidence type="ECO:0000256" key="2">
    <source>
        <dbReference type="ARBA" id="ARBA00048655"/>
    </source>
</evidence>
<keyword evidence="4" id="KW-1185">Reference proteome</keyword>
<gene>
    <name evidence="3" type="ORF">VTJ83DRAFT_2888</name>
</gene>
<organism evidence="3 4">
    <name type="scientific">Remersonia thermophila</name>
    <dbReference type="NCBI Taxonomy" id="72144"/>
    <lineage>
        <taxon>Eukaryota</taxon>
        <taxon>Fungi</taxon>
        <taxon>Dikarya</taxon>
        <taxon>Ascomycota</taxon>
        <taxon>Pezizomycotina</taxon>
        <taxon>Sordariomycetes</taxon>
        <taxon>Sordariomycetidae</taxon>
        <taxon>Sordariales</taxon>
        <taxon>Sordariales incertae sedis</taxon>
        <taxon>Remersonia</taxon>
    </lineage>
</organism>
<dbReference type="Gene3D" id="3.90.1200.10">
    <property type="match status" value="1"/>
</dbReference>
<dbReference type="PANTHER" id="PTHR12149">
    <property type="entry name" value="FRUCTOSAMINE 3 KINASE-RELATED PROTEIN"/>
    <property type="match status" value="1"/>
</dbReference>
<name>A0ABR4DCH1_9PEZI</name>
<evidence type="ECO:0000313" key="4">
    <source>
        <dbReference type="Proteomes" id="UP001600064"/>
    </source>
</evidence>
<comment type="catalytic activity">
    <reaction evidence="2">
        <text>N(6)-D-ribulosyl-L-lysyl-[protein] + ATP = N(6)-(3-O-phospho-D-ribulosyl)-L-lysyl-[protein] + ADP + H(+)</text>
        <dbReference type="Rhea" id="RHEA:48432"/>
        <dbReference type="Rhea" id="RHEA-COMP:12103"/>
        <dbReference type="Rhea" id="RHEA-COMP:12104"/>
        <dbReference type="ChEBI" id="CHEBI:15378"/>
        <dbReference type="ChEBI" id="CHEBI:30616"/>
        <dbReference type="ChEBI" id="CHEBI:90418"/>
        <dbReference type="ChEBI" id="CHEBI:90420"/>
        <dbReference type="ChEBI" id="CHEBI:456216"/>
        <dbReference type="EC" id="2.7.1.172"/>
    </reaction>
    <physiologicalReaction direction="left-to-right" evidence="2">
        <dbReference type="Rhea" id="RHEA:48433"/>
    </physiologicalReaction>
</comment>
<comment type="caution">
    <text evidence="3">The sequence shown here is derived from an EMBL/GenBank/DDBJ whole genome shotgun (WGS) entry which is preliminary data.</text>
</comment>
<dbReference type="InterPro" id="IPR016477">
    <property type="entry name" value="Fructo-/Ketosamine-3-kinase"/>
</dbReference>
<dbReference type="GeneID" id="98123851"/>
<protein>
    <recommendedName>
        <fullName evidence="1">protein-ribulosamine 3-kinase</fullName>
        <ecNumber evidence="1">2.7.1.172</ecNumber>
    </recommendedName>
</protein>